<feature type="transmembrane region" description="Helical" evidence="6">
    <location>
        <begin position="75"/>
        <end position="97"/>
    </location>
</feature>
<dbReference type="GO" id="GO:0097193">
    <property type="term" value="P:intrinsic apoptotic signaling pathway"/>
    <property type="evidence" value="ECO:0007669"/>
    <property type="project" value="TreeGrafter"/>
</dbReference>
<dbReference type="GO" id="GO:0001836">
    <property type="term" value="P:release of cytochrome c from mitochondria"/>
    <property type="evidence" value="ECO:0007669"/>
    <property type="project" value="TreeGrafter"/>
</dbReference>
<evidence type="ECO:0000256" key="2">
    <source>
        <dbReference type="ARBA" id="ARBA00007262"/>
    </source>
</evidence>
<evidence type="ECO:0000256" key="6">
    <source>
        <dbReference type="SAM" id="Phobius"/>
    </source>
</evidence>
<comment type="subcellular location">
    <subcellularLocation>
        <location evidence="1">Membrane</location>
        <topology evidence="1">Multi-pass membrane protein</topology>
    </subcellularLocation>
</comment>
<reference evidence="7" key="4">
    <citation type="submission" date="2025-08" db="UniProtKB">
        <authorList>
            <consortium name="Ensembl"/>
        </authorList>
    </citation>
    <scope>IDENTIFICATION</scope>
</reference>
<evidence type="ECO:0000256" key="3">
    <source>
        <dbReference type="ARBA" id="ARBA00022692"/>
    </source>
</evidence>
<reference evidence="7" key="5">
    <citation type="submission" date="2025-09" db="UniProtKB">
        <authorList>
            <consortium name="Ensembl"/>
        </authorList>
    </citation>
    <scope>IDENTIFICATION</scope>
</reference>
<keyword evidence="8" id="KW-1185">Reference proteome</keyword>
<dbReference type="GO" id="GO:0031966">
    <property type="term" value="C:mitochondrial membrane"/>
    <property type="evidence" value="ECO:0007669"/>
    <property type="project" value="TreeGrafter"/>
</dbReference>
<organism evidence="7 8">
    <name type="scientific">Rhinolophus ferrumequinum</name>
    <name type="common">Greater horseshoe bat</name>
    <dbReference type="NCBI Taxonomy" id="59479"/>
    <lineage>
        <taxon>Eukaryota</taxon>
        <taxon>Metazoa</taxon>
        <taxon>Chordata</taxon>
        <taxon>Craniata</taxon>
        <taxon>Vertebrata</taxon>
        <taxon>Euteleostomi</taxon>
        <taxon>Mammalia</taxon>
        <taxon>Eutheria</taxon>
        <taxon>Laurasiatheria</taxon>
        <taxon>Chiroptera</taxon>
        <taxon>Yinpterochiroptera</taxon>
        <taxon>Rhinolophoidea</taxon>
        <taxon>Rhinolophidae</taxon>
        <taxon>Rhinolophinae</taxon>
        <taxon>Rhinolophus</taxon>
    </lineage>
</organism>
<protein>
    <recommendedName>
        <fullName evidence="9">Interferon alpha inducible protein 27 like 1</fullName>
    </recommendedName>
</protein>
<evidence type="ECO:0000256" key="5">
    <source>
        <dbReference type="ARBA" id="ARBA00023136"/>
    </source>
</evidence>
<evidence type="ECO:0000313" key="7">
    <source>
        <dbReference type="Ensembl" id="ENSRFEP00010008369.1"/>
    </source>
</evidence>
<name>A0A671E4S2_RHIFE</name>
<keyword evidence="5 6" id="KW-0472">Membrane</keyword>
<accession>A0A671E4S2</accession>
<reference evidence="7 8" key="1">
    <citation type="journal article" date="2015" name="Annu Rev Anim Biosci">
        <title>The Genome 10K Project: a way forward.</title>
        <authorList>
            <person name="Koepfli K.P."/>
            <person name="Paten B."/>
            <person name="O'Brien S.J."/>
            <person name="Koepfli K.P."/>
            <person name="Paten B."/>
            <person name="Antunes A."/>
            <person name="Belov K."/>
            <person name="Bustamante C."/>
            <person name="Castoe T.A."/>
            <person name="Clawson H."/>
            <person name="Crawford A.J."/>
            <person name="Diekhans M."/>
            <person name="Distel D."/>
            <person name="Durbin R."/>
            <person name="Earl D."/>
            <person name="Fujita M.K."/>
            <person name="Gamble T."/>
            <person name="Georges A."/>
            <person name="Gemmell N."/>
            <person name="Gilbert M.T."/>
            <person name="Graves J.M."/>
            <person name="Green R.E."/>
            <person name="Hickey G."/>
            <person name="Jarvis E.D."/>
            <person name="Johnson W."/>
            <person name="Komissarov A."/>
            <person name="Korf I."/>
            <person name="Kuhn R."/>
            <person name="Larkin D.M."/>
            <person name="Lewin H."/>
            <person name="Lopez J.V."/>
            <person name="Ma J."/>
            <person name="Marques-Bonet T."/>
            <person name="Miller W."/>
            <person name="Murphy R."/>
            <person name="Pevzner P."/>
            <person name="Shapiro B."/>
            <person name="Steiner C."/>
            <person name="Tamazian G."/>
            <person name="Venkatesh B."/>
            <person name="Wang J."/>
            <person name="Wayne R."/>
            <person name="Wiley E."/>
            <person name="Yang H."/>
            <person name="Zhang G."/>
            <person name="Haussler D."/>
            <person name="Ryder O."/>
            <person name="O'Brien S.J."/>
        </authorList>
    </citation>
    <scope>NUCLEOTIDE SEQUENCE</scope>
</reference>
<dbReference type="InterPro" id="IPR009311">
    <property type="entry name" value="IFI6/IFI27-like"/>
</dbReference>
<keyword evidence="4 6" id="KW-1133">Transmembrane helix</keyword>
<dbReference type="Proteomes" id="UP000472240">
    <property type="component" value="Chromosome 6"/>
</dbReference>
<reference evidence="8" key="3">
    <citation type="submission" date="2018-12" db="EMBL/GenBank/DDBJ databases">
        <title>G10K-VGP greater horseshoe bat female genome, primary haplotype.</title>
        <authorList>
            <person name="Teeling E."/>
            <person name="Myers G."/>
            <person name="Vernes S."/>
            <person name="Pippel M."/>
            <person name="Winkler S."/>
            <person name="Fedrigo O."/>
            <person name="Rhie A."/>
            <person name="Koren S."/>
            <person name="Phillippy A."/>
            <person name="Lewin H."/>
            <person name="Damas J."/>
            <person name="Howe K."/>
            <person name="Mountcastle J."/>
            <person name="Jarvis E.D."/>
        </authorList>
    </citation>
    <scope>NUCLEOTIDE SEQUENCE [LARGE SCALE GENOMIC DNA]</scope>
</reference>
<keyword evidence="3 6" id="KW-0812">Transmembrane</keyword>
<dbReference type="GeneTree" id="ENSGT00940000155018"/>
<dbReference type="PANTHER" id="PTHR16932:SF2">
    <property type="entry name" value="INTERFERON ALPHA-INDUCIBLE PROTEIN 27, MITOCHONDRIAL"/>
    <property type="match status" value="1"/>
</dbReference>
<evidence type="ECO:0000256" key="1">
    <source>
        <dbReference type="ARBA" id="ARBA00004141"/>
    </source>
</evidence>
<dbReference type="AlphaFoldDB" id="A0A671E4S2"/>
<feature type="transmembrane region" description="Helical" evidence="6">
    <location>
        <begin position="20"/>
        <end position="41"/>
    </location>
</feature>
<dbReference type="InterPro" id="IPR038213">
    <property type="entry name" value="IFI6/IFI27-like_sf"/>
</dbReference>
<evidence type="ECO:0008006" key="9">
    <source>
        <dbReference type="Google" id="ProtNLM"/>
    </source>
</evidence>
<dbReference type="OMA" id="THRMFFW"/>
<evidence type="ECO:0000256" key="4">
    <source>
        <dbReference type="ARBA" id="ARBA00022989"/>
    </source>
</evidence>
<feature type="transmembrane region" description="Helical" evidence="6">
    <location>
        <begin position="48"/>
        <end position="69"/>
    </location>
</feature>
<reference evidence="7 8" key="2">
    <citation type="journal article" date="2018" name="Annu Rev Anim Biosci">
        <title>Bat Biology, Genomes, and the Bat1K Project: To Generate Chromosome-Level Genomes for All Living Bat Species.</title>
        <authorList>
            <person name="Teeling E.C."/>
            <person name="Vernes S.C."/>
            <person name="Davalos L.M."/>
            <person name="Ray D.A."/>
            <person name="Gilbert M.T.P."/>
            <person name="Myers E."/>
        </authorList>
    </citation>
    <scope>NUCLEOTIDE SEQUENCE</scope>
</reference>
<dbReference type="Ensembl" id="ENSRFET00010009204.1">
    <property type="protein sequence ID" value="ENSRFEP00010008369.1"/>
    <property type="gene ID" value="ENSRFEG00010005724.1"/>
</dbReference>
<dbReference type="PANTHER" id="PTHR16932">
    <property type="entry name" value="INTERFERON ALPHA-INDUCIBLE PROTEIN 27"/>
    <property type="match status" value="1"/>
</dbReference>
<dbReference type="Gene3D" id="6.10.110.10">
    <property type="match status" value="1"/>
</dbReference>
<sequence length="98" mass="9237">THRMFFWFAAKATAGRDSTVAVGAAPVVLGAMGFTGAGIAASSLAAKMMSVAAIANGGGIAAGSLVATLQSAGAAGLSLSTNVILGSAGSALATLLVL</sequence>
<evidence type="ECO:0000313" key="8">
    <source>
        <dbReference type="Proteomes" id="UP000472240"/>
    </source>
</evidence>
<dbReference type="InParanoid" id="A0A671E4S2"/>
<proteinExistence type="inferred from homology"/>
<dbReference type="Pfam" id="PF06140">
    <property type="entry name" value="Ifi-6-16"/>
    <property type="match status" value="1"/>
</dbReference>
<comment type="similarity">
    <text evidence="2">Belongs to the IFI6/IFI27 family.</text>
</comment>